<dbReference type="AlphaFoldDB" id="A0A1S8D2C7"/>
<dbReference type="EMBL" id="LLWF02000090">
    <property type="protein sequence ID" value="ONH81780.1"/>
    <property type="molecule type" value="Genomic_DNA"/>
</dbReference>
<reference evidence="1" key="1">
    <citation type="submission" date="2016-12" db="EMBL/GenBank/DDBJ databases">
        <title>Draft genome sequence of Roseomonas mucosa strain AU37, isolated from a peripheral intravenous catheter.</title>
        <authorList>
            <person name="Choudhury M.A."/>
            <person name="Sidjabat H.E."/>
            <person name="Wailan A.M."/>
            <person name="Zhang L."/>
            <person name="Marsh N.M."/>
            <person name="Rickard C.M."/>
            <person name="Davies M."/>
            <person name="Mcmillan D.J."/>
        </authorList>
    </citation>
    <scope>NUCLEOTIDE SEQUENCE [LARGE SCALE GENOMIC DNA]</scope>
    <source>
        <strain evidence="1">AU37</strain>
    </source>
</reference>
<dbReference type="Proteomes" id="UP000054844">
    <property type="component" value="Unassembled WGS sequence"/>
</dbReference>
<comment type="caution">
    <text evidence="1">The sequence shown here is derived from an EMBL/GenBank/DDBJ whole genome shotgun (WGS) entry which is preliminary data.</text>
</comment>
<organism evidence="1 2">
    <name type="scientific">Roseomonas mucosa</name>
    <dbReference type="NCBI Taxonomy" id="207340"/>
    <lineage>
        <taxon>Bacteria</taxon>
        <taxon>Pseudomonadati</taxon>
        <taxon>Pseudomonadota</taxon>
        <taxon>Alphaproteobacteria</taxon>
        <taxon>Acetobacterales</taxon>
        <taxon>Roseomonadaceae</taxon>
        <taxon>Roseomonas</taxon>
    </lineage>
</organism>
<sequence length="198" mass="22420">MSKAETTLQDTTMLFSTDVPDDEAERQRARLFRHFAAQFMPATAVMEAGDASLPAVEFARLHRRLDVLERHMADLMFLQLSAQDLLLGKRRPFSARSRELIVAALRRTPYRGRCPCCGHEPVLDEAGAPLEGAEFDHAFHRGLNRPEHGWLVCRPCHREMTHGGYLARFSRIHQFRAFQGAVLAGWERSRAKPADAPS</sequence>
<accession>A0A1S8D2C7</accession>
<protein>
    <submittedName>
        <fullName evidence="1">Uncharacterized protein</fullName>
    </submittedName>
</protein>
<keyword evidence="2" id="KW-1185">Reference proteome</keyword>
<evidence type="ECO:0000313" key="1">
    <source>
        <dbReference type="EMBL" id="ONH81780.1"/>
    </source>
</evidence>
<evidence type="ECO:0000313" key="2">
    <source>
        <dbReference type="Proteomes" id="UP000054844"/>
    </source>
</evidence>
<proteinExistence type="predicted"/>
<name>A0A1S8D2C7_9PROT</name>
<gene>
    <name evidence="1" type="ORF">APZ41_017985</name>
</gene>